<evidence type="ECO:0000313" key="2">
    <source>
        <dbReference type="EMBL" id="RBP39805.1"/>
    </source>
</evidence>
<protein>
    <submittedName>
        <fullName evidence="2">HNH endonuclease</fullName>
    </submittedName>
</protein>
<accession>A0A366HDK1</accession>
<dbReference type="AlphaFoldDB" id="A0A366HDK1"/>
<dbReference type="RefSeq" id="WP_113960689.1">
    <property type="nucleotide sequence ID" value="NZ_QNRR01000009.1"/>
</dbReference>
<dbReference type="SMART" id="SM00507">
    <property type="entry name" value="HNHc"/>
    <property type="match status" value="1"/>
</dbReference>
<dbReference type="Pfam" id="PF03235">
    <property type="entry name" value="GmrSD_N"/>
    <property type="match status" value="1"/>
</dbReference>
<dbReference type="Gene3D" id="1.10.30.50">
    <property type="match status" value="1"/>
</dbReference>
<evidence type="ECO:0000313" key="3">
    <source>
        <dbReference type="Proteomes" id="UP000253426"/>
    </source>
</evidence>
<feature type="domain" description="HNH nuclease" evidence="1">
    <location>
        <begin position="467"/>
        <end position="519"/>
    </location>
</feature>
<sequence length="529" mass="58795">MARGTLVNLDAMLPREDFALVDDDNPPSYEKFERISVKDLKEDGIIPLLRKPDFQRETNHWTPEQVASLLECFVNGDLIPSVIVWKSPTYLFVIDGGHRLSALRAWLLDDYGDAPTSLAFFGRSVSNEQERAAQRTRELVSQKIGNFKHFQARLSDPNLDDRERRRINTVLTRGIPVQWVEGNAEKAEASFFKINTKGTPLDDIEELLLSNRRKPIAVASRAVIRAGMGHRYWSRFPSPTCDEVEQLAKTIHSTLFEPEYNTPVKTLDLPLGGSSGVRAALQVLIEFMLFAIRNQANEPKHLKDQADDPDGSSTKEALREALNLALRMTGNDKGSLGLHPAIYFYGPTGRHLSPMFLGMALLLSRKMINNDKGFFEKFTKVRSKLEDALIAHKDLVATILQKTISRNRVQKYASLIDSLVGYIVSDPNSSLDDAQIVSLSGLSGKIITGSADNAGKDFSDETKSAVFINAALKGALRCPICNGFLDSAKSISYDHIRERARGGLGSEANCQLTHPYCNQAVKNKLPLTP</sequence>
<proteinExistence type="predicted"/>
<keyword evidence="2" id="KW-0255">Endonuclease</keyword>
<name>A0A366HDK1_9BACT</name>
<gene>
    <name evidence="2" type="ORF">DES53_109233</name>
</gene>
<dbReference type="OrthoDB" id="9764212at2"/>
<dbReference type="InterPro" id="IPR004919">
    <property type="entry name" value="GmrSD_N"/>
</dbReference>
<dbReference type="Pfam" id="PF01844">
    <property type="entry name" value="HNH"/>
    <property type="match status" value="1"/>
</dbReference>
<dbReference type="InterPro" id="IPR003615">
    <property type="entry name" value="HNH_nuc"/>
</dbReference>
<keyword evidence="3" id="KW-1185">Reference proteome</keyword>
<evidence type="ECO:0000259" key="1">
    <source>
        <dbReference type="SMART" id="SM00507"/>
    </source>
</evidence>
<organism evidence="2 3">
    <name type="scientific">Roseimicrobium gellanilyticum</name>
    <dbReference type="NCBI Taxonomy" id="748857"/>
    <lineage>
        <taxon>Bacteria</taxon>
        <taxon>Pseudomonadati</taxon>
        <taxon>Verrucomicrobiota</taxon>
        <taxon>Verrucomicrobiia</taxon>
        <taxon>Verrucomicrobiales</taxon>
        <taxon>Verrucomicrobiaceae</taxon>
        <taxon>Roseimicrobium</taxon>
    </lineage>
</organism>
<dbReference type="EMBL" id="QNRR01000009">
    <property type="protein sequence ID" value="RBP39805.1"/>
    <property type="molecule type" value="Genomic_DNA"/>
</dbReference>
<dbReference type="Proteomes" id="UP000253426">
    <property type="component" value="Unassembled WGS sequence"/>
</dbReference>
<reference evidence="2 3" key="1">
    <citation type="submission" date="2018-06" db="EMBL/GenBank/DDBJ databases">
        <title>Genomic Encyclopedia of Type Strains, Phase IV (KMG-IV): sequencing the most valuable type-strain genomes for metagenomic binning, comparative biology and taxonomic classification.</title>
        <authorList>
            <person name="Goeker M."/>
        </authorList>
    </citation>
    <scope>NUCLEOTIDE SEQUENCE [LARGE SCALE GENOMIC DNA]</scope>
    <source>
        <strain evidence="2 3">DSM 25532</strain>
    </source>
</reference>
<dbReference type="InterPro" id="IPR002711">
    <property type="entry name" value="HNH"/>
</dbReference>
<keyword evidence="2" id="KW-0378">Hydrolase</keyword>
<keyword evidence="2" id="KW-0540">Nuclease</keyword>
<dbReference type="CDD" id="cd00085">
    <property type="entry name" value="HNHc"/>
    <property type="match status" value="1"/>
</dbReference>
<dbReference type="GO" id="GO:0004519">
    <property type="term" value="F:endonuclease activity"/>
    <property type="evidence" value="ECO:0007669"/>
    <property type="project" value="UniProtKB-KW"/>
</dbReference>
<dbReference type="GO" id="GO:0003676">
    <property type="term" value="F:nucleic acid binding"/>
    <property type="evidence" value="ECO:0007669"/>
    <property type="project" value="InterPro"/>
</dbReference>
<comment type="caution">
    <text evidence="2">The sequence shown here is derived from an EMBL/GenBank/DDBJ whole genome shotgun (WGS) entry which is preliminary data.</text>
</comment>
<dbReference type="GO" id="GO:0008270">
    <property type="term" value="F:zinc ion binding"/>
    <property type="evidence" value="ECO:0007669"/>
    <property type="project" value="InterPro"/>
</dbReference>